<name>A0A8B7CGC0_PHODC</name>
<gene>
    <name evidence="3" type="primary">LOC103713290</name>
</gene>
<dbReference type="Proteomes" id="UP000228380">
    <property type="component" value="Chromosome 4"/>
</dbReference>
<dbReference type="CDD" id="cd02980">
    <property type="entry name" value="TRX_Fd_family"/>
    <property type="match status" value="1"/>
</dbReference>
<dbReference type="InterPro" id="IPR036249">
    <property type="entry name" value="Thioredoxin-like_sf"/>
</dbReference>
<evidence type="ECO:0000256" key="1">
    <source>
        <dbReference type="SAM" id="MobiDB-lite"/>
    </source>
</evidence>
<feature type="compositionally biased region" description="Low complexity" evidence="1">
    <location>
        <begin position="157"/>
        <end position="166"/>
    </location>
</feature>
<organism evidence="2 3">
    <name type="scientific">Phoenix dactylifera</name>
    <name type="common">Date palm</name>
    <dbReference type="NCBI Taxonomy" id="42345"/>
    <lineage>
        <taxon>Eukaryota</taxon>
        <taxon>Viridiplantae</taxon>
        <taxon>Streptophyta</taxon>
        <taxon>Embryophyta</taxon>
        <taxon>Tracheophyta</taxon>
        <taxon>Spermatophyta</taxon>
        <taxon>Magnoliopsida</taxon>
        <taxon>Liliopsida</taxon>
        <taxon>Arecaceae</taxon>
        <taxon>Coryphoideae</taxon>
        <taxon>Phoeniceae</taxon>
        <taxon>Phoenix</taxon>
    </lineage>
</organism>
<reference evidence="3" key="2">
    <citation type="submission" date="2025-08" db="UniProtKB">
        <authorList>
            <consortium name="RefSeq"/>
        </authorList>
    </citation>
    <scope>IDENTIFICATION</scope>
    <source>
        <tissue evidence="3">Young leaves</tissue>
    </source>
</reference>
<dbReference type="RefSeq" id="XP_008798390.1">
    <property type="nucleotide sequence ID" value="XM_008800168.4"/>
</dbReference>
<protein>
    <submittedName>
        <fullName evidence="3">Diacylglycerol O-acyltransferase 3</fullName>
    </submittedName>
</protein>
<proteinExistence type="predicted"/>
<dbReference type="OrthoDB" id="913780at2759"/>
<keyword evidence="2" id="KW-1185">Reference proteome</keyword>
<dbReference type="GeneID" id="103713290"/>
<feature type="compositionally biased region" description="Basic residues" evidence="1">
    <location>
        <begin position="136"/>
        <end position="149"/>
    </location>
</feature>
<dbReference type="AlphaFoldDB" id="A0A8B7CGC0"/>
<sequence>MEATGAAFCRSPAFSGARVRRGDARDPLFSGVRRNFRISALPRGLSGSCGGKFFDEGHLKYYVSPARCDARKKEEKRRAKLVKVLVRDLSAFYSMGFGVEAGDGLASEVKGKMFSEAAELLLTQLKQLRAQEKEMKRKRKEKKAAKKAAKMKDCADDSTSSSSSESSDSECESVVKMRSLTTAAIPEPKTDALTGPSVTSYCKSTSLPLKLSKTGEGIEENSCTLKLGAECNNTSATSRSSASCSCCSNSISLVDRPMDRIEVCMGGKCKKSGALQLLEEFEKKIGIEGAVVGCKCMGKCRDGPNVRVINHCTDEDNVKDVKNPLCIGVGLDDVGTVVAKFFGEKKGIGLVTA</sequence>
<evidence type="ECO:0000313" key="3">
    <source>
        <dbReference type="RefSeq" id="XP_008798390.1"/>
    </source>
</evidence>
<feature type="region of interest" description="Disordered" evidence="1">
    <location>
        <begin position="132"/>
        <end position="171"/>
    </location>
</feature>
<accession>A0A8B7CGC0</accession>
<evidence type="ECO:0000313" key="2">
    <source>
        <dbReference type="Proteomes" id="UP000228380"/>
    </source>
</evidence>
<reference evidence="2" key="1">
    <citation type="journal article" date="2019" name="Nat. Commun.">
        <title>Genome-wide association mapping of date palm fruit traits.</title>
        <authorList>
            <person name="Hazzouri K.M."/>
            <person name="Gros-Balthazard M."/>
            <person name="Flowers J.M."/>
            <person name="Copetti D."/>
            <person name="Lemansour A."/>
            <person name="Lebrun M."/>
            <person name="Masmoudi K."/>
            <person name="Ferrand S."/>
            <person name="Dhar M.I."/>
            <person name="Fresquez Z.A."/>
            <person name="Rosas U."/>
            <person name="Zhang J."/>
            <person name="Talag J."/>
            <person name="Lee S."/>
            <person name="Kudrna D."/>
            <person name="Powell R.F."/>
            <person name="Leitch I.J."/>
            <person name="Krueger R.R."/>
            <person name="Wing R.A."/>
            <person name="Amiri K.M.A."/>
            <person name="Purugganan M.D."/>
        </authorList>
    </citation>
    <scope>NUCLEOTIDE SEQUENCE [LARGE SCALE GENOMIC DNA]</scope>
    <source>
        <strain evidence="2">cv. Khalas</strain>
    </source>
</reference>
<dbReference type="Gene3D" id="3.40.30.10">
    <property type="entry name" value="Glutaredoxin"/>
    <property type="match status" value="1"/>
</dbReference>
<dbReference type="KEGG" id="pda:103713290"/>
<dbReference type="SUPFAM" id="SSF52833">
    <property type="entry name" value="Thioredoxin-like"/>
    <property type="match status" value="1"/>
</dbReference>